<dbReference type="PANTHER" id="PTHR22983">
    <property type="entry name" value="PROTEIN KINASE RELATED"/>
    <property type="match status" value="1"/>
</dbReference>
<evidence type="ECO:0000259" key="10">
    <source>
        <dbReference type="PROSITE" id="PS50011"/>
    </source>
</evidence>
<evidence type="ECO:0000256" key="7">
    <source>
        <dbReference type="ARBA" id="ARBA00047899"/>
    </source>
</evidence>
<dbReference type="OrthoDB" id="266718at2759"/>
<dbReference type="InterPro" id="IPR008271">
    <property type="entry name" value="Ser/Thr_kinase_AS"/>
</dbReference>
<dbReference type="Proteomes" id="UP001107558">
    <property type="component" value="Chromosome 4"/>
</dbReference>
<dbReference type="AlphaFoldDB" id="A0A9J6BHM4"/>
<dbReference type="GO" id="GO:0004674">
    <property type="term" value="F:protein serine/threonine kinase activity"/>
    <property type="evidence" value="ECO:0007669"/>
    <property type="project" value="UniProtKB-KW"/>
</dbReference>
<dbReference type="GO" id="GO:0007224">
    <property type="term" value="P:smoothened signaling pathway"/>
    <property type="evidence" value="ECO:0007669"/>
    <property type="project" value="TreeGrafter"/>
</dbReference>
<dbReference type="GO" id="GO:0005737">
    <property type="term" value="C:cytoplasm"/>
    <property type="evidence" value="ECO:0007669"/>
    <property type="project" value="UniProtKB-ARBA"/>
</dbReference>
<evidence type="ECO:0000256" key="2">
    <source>
        <dbReference type="ARBA" id="ARBA00022527"/>
    </source>
</evidence>
<dbReference type="PROSITE" id="PS00108">
    <property type="entry name" value="PROTEIN_KINASE_ST"/>
    <property type="match status" value="1"/>
</dbReference>
<evidence type="ECO:0000256" key="1">
    <source>
        <dbReference type="ARBA" id="ARBA00012513"/>
    </source>
</evidence>
<dbReference type="GO" id="GO:0005524">
    <property type="term" value="F:ATP binding"/>
    <property type="evidence" value="ECO:0007669"/>
    <property type="project" value="UniProtKB-UniRule"/>
</dbReference>
<dbReference type="EMBL" id="JADBJN010000004">
    <property type="protein sequence ID" value="KAG5669027.1"/>
    <property type="molecule type" value="Genomic_DNA"/>
</dbReference>
<keyword evidence="4 9" id="KW-0547">Nucleotide-binding</keyword>
<feature type="domain" description="Protein kinase" evidence="10">
    <location>
        <begin position="12"/>
        <end position="262"/>
    </location>
</feature>
<dbReference type="PROSITE" id="PS50011">
    <property type="entry name" value="PROTEIN_KINASE_DOM"/>
    <property type="match status" value="1"/>
</dbReference>
<evidence type="ECO:0000256" key="3">
    <source>
        <dbReference type="ARBA" id="ARBA00022679"/>
    </source>
</evidence>
<keyword evidence="6 9" id="KW-0067">ATP-binding</keyword>
<evidence type="ECO:0000256" key="4">
    <source>
        <dbReference type="ARBA" id="ARBA00022741"/>
    </source>
</evidence>
<dbReference type="InterPro" id="IPR000719">
    <property type="entry name" value="Prot_kinase_dom"/>
</dbReference>
<accession>A0A9J6BHM4</accession>
<dbReference type="InterPro" id="IPR017441">
    <property type="entry name" value="Protein_kinase_ATP_BS"/>
</dbReference>
<dbReference type="SUPFAM" id="SSF56112">
    <property type="entry name" value="Protein kinase-like (PK-like)"/>
    <property type="match status" value="1"/>
</dbReference>
<keyword evidence="2" id="KW-0723">Serine/threonine-protein kinase</keyword>
<protein>
    <recommendedName>
        <fullName evidence="1">non-specific serine/threonine protein kinase</fullName>
        <ecNumber evidence="1">2.7.11.1</ecNumber>
    </recommendedName>
</protein>
<dbReference type="InterPro" id="IPR011009">
    <property type="entry name" value="Kinase-like_dom_sf"/>
</dbReference>
<name>A0A9J6BHM4_POLVA</name>
<comment type="caution">
    <text evidence="11">The sequence shown here is derived from an EMBL/GenBank/DDBJ whole genome shotgun (WGS) entry which is preliminary data.</text>
</comment>
<evidence type="ECO:0000256" key="6">
    <source>
        <dbReference type="ARBA" id="ARBA00022840"/>
    </source>
</evidence>
<dbReference type="Pfam" id="PF00069">
    <property type="entry name" value="Pkinase"/>
    <property type="match status" value="1"/>
</dbReference>
<dbReference type="SMART" id="SM00220">
    <property type="entry name" value="S_TKc"/>
    <property type="match status" value="1"/>
</dbReference>
<proteinExistence type="predicted"/>
<evidence type="ECO:0000313" key="11">
    <source>
        <dbReference type="EMBL" id="KAG5669027.1"/>
    </source>
</evidence>
<dbReference type="EC" id="2.7.11.1" evidence="1"/>
<organism evidence="11 12">
    <name type="scientific">Polypedilum vanderplanki</name>
    <name type="common">Sleeping chironomid midge</name>
    <dbReference type="NCBI Taxonomy" id="319348"/>
    <lineage>
        <taxon>Eukaryota</taxon>
        <taxon>Metazoa</taxon>
        <taxon>Ecdysozoa</taxon>
        <taxon>Arthropoda</taxon>
        <taxon>Hexapoda</taxon>
        <taxon>Insecta</taxon>
        <taxon>Pterygota</taxon>
        <taxon>Neoptera</taxon>
        <taxon>Endopterygota</taxon>
        <taxon>Diptera</taxon>
        <taxon>Nematocera</taxon>
        <taxon>Chironomoidea</taxon>
        <taxon>Chironomidae</taxon>
        <taxon>Chironominae</taxon>
        <taxon>Polypedilum</taxon>
        <taxon>Polypedilum</taxon>
    </lineage>
</organism>
<keyword evidence="5" id="KW-0418">Kinase</keyword>
<dbReference type="FunFam" id="1.10.510.10:FF:000571">
    <property type="entry name" value="Maternal embryonic leucine zipper kinase"/>
    <property type="match status" value="1"/>
</dbReference>
<feature type="binding site" evidence="9">
    <location>
        <position position="41"/>
    </location>
    <ligand>
        <name>ATP</name>
        <dbReference type="ChEBI" id="CHEBI:30616"/>
    </ligand>
</feature>
<dbReference type="Gene3D" id="1.10.510.10">
    <property type="entry name" value="Transferase(Phosphotransferase) domain 1"/>
    <property type="match status" value="1"/>
</dbReference>
<evidence type="ECO:0000256" key="8">
    <source>
        <dbReference type="ARBA" id="ARBA00048679"/>
    </source>
</evidence>
<dbReference type="FunFam" id="3.30.200.20:FF:000042">
    <property type="entry name" value="Aurora kinase A"/>
    <property type="match status" value="1"/>
</dbReference>
<comment type="catalytic activity">
    <reaction evidence="7">
        <text>L-threonyl-[protein] + ATP = O-phospho-L-threonyl-[protein] + ADP + H(+)</text>
        <dbReference type="Rhea" id="RHEA:46608"/>
        <dbReference type="Rhea" id="RHEA-COMP:11060"/>
        <dbReference type="Rhea" id="RHEA-COMP:11605"/>
        <dbReference type="ChEBI" id="CHEBI:15378"/>
        <dbReference type="ChEBI" id="CHEBI:30013"/>
        <dbReference type="ChEBI" id="CHEBI:30616"/>
        <dbReference type="ChEBI" id="CHEBI:61977"/>
        <dbReference type="ChEBI" id="CHEBI:456216"/>
        <dbReference type="EC" id="2.7.11.1"/>
    </reaction>
</comment>
<evidence type="ECO:0000256" key="5">
    <source>
        <dbReference type="ARBA" id="ARBA00022777"/>
    </source>
</evidence>
<keyword evidence="12" id="KW-1185">Reference proteome</keyword>
<comment type="catalytic activity">
    <reaction evidence="8">
        <text>L-seryl-[protein] + ATP = O-phospho-L-seryl-[protein] + ADP + H(+)</text>
        <dbReference type="Rhea" id="RHEA:17989"/>
        <dbReference type="Rhea" id="RHEA-COMP:9863"/>
        <dbReference type="Rhea" id="RHEA-COMP:11604"/>
        <dbReference type="ChEBI" id="CHEBI:15378"/>
        <dbReference type="ChEBI" id="CHEBI:29999"/>
        <dbReference type="ChEBI" id="CHEBI:30616"/>
        <dbReference type="ChEBI" id="CHEBI:83421"/>
        <dbReference type="ChEBI" id="CHEBI:456216"/>
        <dbReference type="EC" id="2.7.11.1"/>
    </reaction>
</comment>
<dbReference type="PROSITE" id="PS00107">
    <property type="entry name" value="PROTEIN_KINASE_ATP"/>
    <property type="match status" value="1"/>
</dbReference>
<sequence length="696" mass="79859">MEKFESFSIQNYKILHLIGTGSFGKVFKAFDNETQNVVALKVLSKNGRSTKELSALKQEANIQQNLRHPNIIQLFSSFETDKELVFVCEYAVSDLHKLLAKVGSLGEQRTQKLSYDLISALYYLHSHRILHRDLKPPNILLDKNYKAKVCDFGLARNMTIGTQILTSIKGTPLYMAPELLDGRGYGHEADLWSLGCIIYEMLAGESPFNTRSILHLMQLIRYGNIKWPSFLSSTCISFLKGLLDNNPTKRMSWDEILDHKFVKGNILILTTDKSISDSPFTRPKNAAKTDPLPSVNQQRRIEVQQIEDIASSRDSIKVNLNLQSDMDETDNETELNILKQEPIAIGQIPFQHDFNQFQMDLQPKIQPLAENANMVMHRFMDNVDPELQQFLMMPLVTTATNSMKTVQKSEIRRSIKIQSDHVSTDVSSIPVETEEWLQFIFKSMQEILDGDLDIYKQENMMTMIVGLLRDSKYSPQLIEHAVQIISLPYAIDMPQSMIEEIDRMYLQLKLVPNLVYASKLLCSKNSTGEFNEQEMKTLAGIYDVVVFLVYASETFLQLLCDAMALLNLDHLFRNFIINGLEKETKEAVRLTGSILALICAILQELPENAKLIEKIIFHDDVDLCKLLRHKNDKIRLRVCIMLRLLGRFCCYALQSYWNVEISNVIQKELINDENNDVKNAANNILEEFKCFGWFKK</sequence>
<keyword evidence="3" id="KW-0808">Transferase</keyword>
<dbReference type="PANTHER" id="PTHR22983:SF6">
    <property type="entry name" value="SERINE_THREONINE-PROTEIN KINASE 36"/>
    <property type="match status" value="1"/>
</dbReference>
<evidence type="ECO:0000313" key="12">
    <source>
        <dbReference type="Proteomes" id="UP001107558"/>
    </source>
</evidence>
<reference evidence="11" key="1">
    <citation type="submission" date="2021-03" db="EMBL/GenBank/DDBJ databases">
        <title>Chromosome level genome of the anhydrobiotic midge Polypedilum vanderplanki.</title>
        <authorList>
            <person name="Yoshida Y."/>
            <person name="Kikawada T."/>
            <person name="Gusev O."/>
        </authorList>
    </citation>
    <scope>NUCLEOTIDE SEQUENCE</scope>
    <source>
        <strain evidence="11">NIAS01</strain>
        <tissue evidence="11">Whole body or cell culture</tissue>
    </source>
</reference>
<evidence type="ECO:0000256" key="9">
    <source>
        <dbReference type="PROSITE-ProRule" id="PRU10141"/>
    </source>
</evidence>
<gene>
    <name evidence="11" type="ORF">PVAND_016929</name>
</gene>